<dbReference type="Proteomes" id="UP000254258">
    <property type="component" value="Unassembled WGS sequence"/>
</dbReference>
<organism evidence="1 2">
    <name type="scientific">Dyella monticola</name>
    <dbReference type="NCBI Taxonomy" id="1927958"/>
    <lineage>
        <taxon>Bacteria</taxon>
        <taxon>Pseudomonadati</taxon>
        <taxon>Pseudomonadota</taxon>
        <taxon>Gammaproteobacteria</taxon>
        <taxon>Lysobacterales</taxon>
        <taxon>Rhodanobacteraceae</taxon>
        <taxon>Dyella</taxon>
    </lineage>
</organism>
<keyword evidence="2" id="KW-1185">Reference proteome</keyword>
<gene>
    <name evidence="1" type="ORF">DWU98_06300</name>
</gene>
<protein>
    <submittedName>
        <fullName evidence="1">Uncharacterized protein</fullName>
    </submittedName>
</protein>
<sequence>MPIFLDTPESASLELDDVLDQLKSQPSLDRDEILSRAGLLAGLSNNRRFLIELINSELKDAYKVQAENRYSSQVFFLGAGKDFFMRANFWPSQRDAAVRSSGPDAFFYGYPHDHNFDFLTVGYYGPGYGSNFYEYDHNSVAGYVGEPVDLRYVCTATLPQHSMMFYRKCIDIHEQLYPETFSISLNIVSNNARETRGVNQFLFDTKESRIRSLINRNSLPIICQAAAYMGDGETIDVMATIARKHIDARARYEAYRACAMLDPAGADQVWARAASDSSRFVSEQAEMAIRGMQEGVEIK</sequence>
<dbReference type="OrthoDB" id="8778913at2"/>
<dbReference type="AlphaFoldDB" id="A0A370X3A2"/>
<evidence type="ECO:0000313" key="1">
    <source>
        <dbReference type="EMBL" id="RDS82760.1"/>
    </source>
</evidence>
<dbReference type="EMBL" id="QRBE01000003">
    <property type="protein sequence ID" value="RDS82760.1"/>
    <property type="molecule type" value="Genomic_DNA"/>
</dbReference>
<proteinExistence type="predicted"/>
<dbReference type="RefSeq" id="WP_115494669.1">
    <property type="nucleotide sequence ID" value="NZ_QRBE01000003.1"/>
</dbReference>
<name>A0A370X3A2_9GAMM</name>
<comment type="caution">
    <text evidence="1">The sequence shown here is derived from an EMBL/GenBank/DDBJ whole genome shotgun (WGS) entry which is preliminary data.</text>
</comment>
<evidence type="ECO:0000313" key="2">
    <source>
        <dbReference type="Proteomes" id="UP000254258"/>
    </source>
</evidence>
<reference evidence="1 2" key="1">
    <citation type="submission" date="2018-07" db="EMBL/GenBank/DDBJ databases">
        <title>Dyella monticola sp. nov. and Dyella psychrodurans sp. nov. isolated from monsoon evergreen broad-leaved forest soil of Dinghu Mountain, China.</title>
        <authorList>
            <person name="Gao Z."/>
            <person name="Qiu L."/>
        </authorList>
    </citation>
    <scope>NUCLEOTIDE SEQUENCE [LARGE SCALE GENOMIC DNA]</scope>
    <source>
        <strain evidence="1 2">4G-K06</strain>
    </source>
</reference>
<accession>A0A370X3A2</accession>